<feature type="transmembrane region" description="Helical" evidence="7">
    <location>
        <begin position="52"/>
        <end position="73"/>
    </location>
</feature>
<dbReference type="InterPro" id="IPR051907">
    <property type="entry name" value="DoxX-like_oxidoreductase"/>
</dbReference>
<dbReference type="Proteomes" id="UP001336020">
    <property type="component" value="Unassembled WGS sequence"/>
</dbReference>
<keyword evidence="6 7" id="KW-0472">Membrane</keyword>
<accession>A0ABU7LFK5</accession>
<comment type="subcellular location">
    <subcellularLocation>
        <location evidence="1">Cell membrane</location>
        <topology evidence="1">Multi-pass membrane protein</topology>
    </subcellularLocation>
</comment>
<comment type="similarity">
    <text evidence="2">Belongs to the DoxX family.</text>
</comment>
<protein>
    <submittedName>
        <fullName evidence="8">DoxX family protein</fullName>
    </submittedName>
</protein>
<evidence type="ECO:0000313" key="9">
    <source>
        <dbReference type="Proteomes" id="UP001336020"/>
    </source>
</evidence>
<dbReference type="RefSeq" id="WP_330134926.1">
    <property type="nucleotide sequence ID" value="NZ_JAUTXY010000009.1"/>
</dbReference>
<evidence type="ECO:0000256" key="7">
    <source>
        <dbReference type="SAM" id="Phobius"/>
    </source>
</evidence>
<dbReference type="Pfam" id="PF07681">
    <property type="entry name" value="DoxX"/>
    <property type="match status" value="1"/>
</dbReference>
<keyword evidence="3" id="KW-1003">Cell membrane</keyword>
<name>A0ABU7LFK5_9NOCA</name>
<feature type="transmembrane region" description="Helical" evidence="7">
    <location>
        <begin position="107"/>
        <end position="128"/>
    </location>
</feature>
<proteinExistence type="inferred from homology"/>
<evidence type="ECO:0000313" key="8">
    <source>
        <dbReference type="EMBL" id="MEE2059712.1"/>
    </source>
</evidence>
<dbReference type="InterPro" id="IPR032808">
    <property type="entry name" value="DoxX"/>
</dbReference>
<feature type="transmembrane region" description="Helical" evidence="7">
    <location>
        <begin position="12"/>
        <end position="32"/>
    </location>
</feature>
<evidence type="ECO:0000256" key="2">
    <source>
        <dbReference type="ARBA" id="ARBA00006679"/>
    </source>
</evidence>
<evidence type="ECO:0000256" key="3">
    <source>
        <dbReference type="ARBA" id="ARBA00022475"/>
    </source>
</evidence>
<keyword evidence="9" id="KW-1185">Reference proteome</keyword>
<evidence type="ECO:0000256" key="1">
    <source>
        <dbReference type="ARBA" id="ARBA00004651"/>
    </source>
</evidence>
<evidence type="ECO:0000256" key="6">
    <source>
        <dbReference type="ARBA" id="ARBA00023136"/>
    </source>
</evidence>
<feature type="transmembrane region" description="Helical" evidence="7">
    <location>
        <begin position="80"/>
        <end position="101"/>
    </location>
</feature>
<evidence type="ECO:0000256" key="5">
    <source>
        <dbReference type="ARBA" id="ARBA00022989"/>
    </source>
</evidence>
<reference evidence="8 9" key="1">
    <citation type="submission" date="2023-07" db="EMBL/GenBank/DDBJ databases">
        <authorList>
            <person name="Girao M."/>
            <person name="Carvalho M.F."/>
        </authorList>
    </citation>
    <scope>NUCLEOTIDE SEQUENCE [LARGE SCALE GENOMIC DNA]</scope>
    <source>
        <strain evidence="8 9">YIM65754</strain>
    </source>
</reference>
<sequence length="154" mass="15684">MSTPLVRDIGILIARLGLGAILLTHGLQKLTVWGQSGTAAAFEGMGVPAPSLGAFVATWVEILGGIALILGLLVPVFGVLLFLVMAGAFVIVHVGNGVYVADGGFELVAALGLGALLLAVVGAGRFSVDRFLAPKLPFLSQEAPAQREPARSAA</sequence>
<dbReference type="PANTHER" id="PTHR33452:SF1">
    <property type="entry name" value="INNER MEMBRANE PROTEIN YPHA-RELATED"/>
    <property type="match status" value="1"/>
</dbReference>
<dbReference type="PANTHER" id="PTHR33452">
    <property type="entry name" value="OXIDOREDUCTASE CATD-RELATED"/>
    <property type="match status" value="1"/>
</dbReference>
<evidence type="ECO:0000256" key="4">
    <source>
        <dbReference type="ARBA" id="ARBA00022692"/>
    </source>
</evidence>
<keyword evidence="5 7" id="KW-1133">Transmembrane helix</keyword>
<dbReference type="EMBL" id="JAUTXY010000009">
    <property type="protein sequence ID" value="MEE2059712.1"/>
    <property type="molecule type" value="Genomic_DNA"/>
</dbReference>
<organism evidence="8 9">
    <name type="scientific">Rhodococcus artemisiae</name>
    <dbReference type="NCBI Taxonomy" id="714159"/>
    <lineage>
        <taxon>Bacteria</taxon>
        <taxon>Bacillati</taxon>
        <taxon>Actinomycetota</taxon>
        <taxon>Actinomycetes</taxon>
        <taxon>Mycobacteriales</taxon>
        <taxon>Nocardiaceae</taxon>
        <taxon>Rhodococcus</taxon>
    </lineage>
</organism>
<gene>
    <name evidence="8" type="ORF">Q7514_19520</name>
</gene>
<comment type="caution">
    <text evidence="8">The sequence shown here is derived from an EMBL/GenBank/DDBJ whole genome shotgun (WGS) entry which is preliminary data.</text>
</comment>
<keyword evidence="4 7" id="KW-0812">Transmembrane</keyword>